<dbReference type="InterPro" id="IPR051313">
    <property type="entry name" value="Bact_iron-sidero_bind"/>
</dbReference>
<dbReference type="PROSITE" id="PS51257">
    <property type="entry name" value="PROKAR_LIPOPROTEIN"/>
    <property type="match status" value="1"/>
</dbReference>
<evidence type="ECO:0000256" key="3">
    <source>
        <dbReference type="ARBA" id="ARBA00022448"/>
    </source>
</evidence>
<feature type="chain" id="PRO_5039338993" evidence="5">
    <location>
        <begin position="21"/>
        <end position="337"/>
    </location>
</feature>
<gene>
    <name evidence="7" type="primary">yclQ</name>
    <name evidence="7" type="ORF">Cocul_00822</name>
</gene>
<protein>
    <submittedName>
        <fullName evidence="7">Putative ABC transporter solute-binding protein YclQ</fullName>
    </submittedName>
</protein>
<dbReference type="OrthoDB" id="63946at2"/>
<sequence length="337" mass="36272">MVKKRFALPALVVAASLALAGCSSSGESEQETSQAGEVTTVSVEDNYGVKEVSVPASKVAATDNRSFELLDKWGVDLVAAPKQLIPFTVTDYREDDSIVDLGSHREPNLEALAAAQPDLVINGQRFSQYYEDIVSLNPQATVVELEPREDKPLADELKRHTLALGELFDKKSEAQETVEAFDAALARAKKAYDGAATVMAVNVTGGEINYIAPSTGRTFGPVFDMLGLKPALEVENASQDHRGDDIGVEAIAEANPDWFFVLDRDGAVSARTEPGFVKAQQIVQDNAVLSQLAAIKDKHVYYAPQDTYTNESILTYTEILNGIADAFESGAGNDEAV</sequence>
<keyword evidence="4 5" id="KW-0732">Signal</keyword>
<dbReference type="PANTHER" id="PTHR30532">
    <property type="entry name" value="IRON III DICITRATE-BINDING PERIPLASMIC PROTEIN"/>
    <property type="match status" value="1"/>
</dbReference>
<keyword evidence="3" id="KW-0813">Transport</keyword>
<evidence type="ECO:0000256" key="1">
    <source>
        <dbReference type="ARBA" id="ARBA00004196"/>
    </source>
</evidence>
<organism evidence="7 8">
    <name type="scientific">Corynebacterium oculi</name>
    <dbReference type="NCBI Taxonomy" id="1544416"/>
    <lineage>
        <taxon>Bacteria</taxon>
        <taxon>Bacillati</taxon>
        <taxon>Actinomycetota</taxon>
        <taxon>Actinomycetes</taxon>
        <taxon>Mycobacteriales</taxon>
        <taxon>Corynebacteriaceae</taxon>
        <taxon>Corynebacterium</taxon>
    </lineage>
</organism>
<keyword evidence="8" id="KW-1185">Reference proteome</keyword>
<dbReference type="GO" id="GO:1901678">
    <property type="term" value="P:iron coordination entity transport"/>
    <property type="evidence" value="ECO:0007669"/>
    <property type="project" value="UniProtKB-ARBA"/>
</dbReference>
<comment type="similarity">
    <text evidence="2">Belongs to the bacterial solute-binding protein 8 family.</text>
</comment>
<dbReference type="PATRIC" id="fig|1544416.3.peg.822"/>
<evidence type="ECO:0000313" key="8">
    <source>
        <dbReference type="Proteomes" id="UP000050517"/>
    </source>
</evidence>
<dbReference type="Gene3D" id="3.40.50.1980">
    <property type="entry name" value="Nitrogenase molybdenum iron protein domain"/>
    <property type="match status" value="2"/>
</dbReference>
<dbReference type="InterPro" id="IPR002491">
    <property type="entry name" value="ABC_transptr_periplasmic_BD"/>
</dbReference>
<evidence type="ECO:0000259" key="6">
    <source>
        <dbReference type="PROSITE" id="PS50983"/>
    </source>
</evidence>
<dbReference type="GO" id="GO:0030288">
    <property type="term" value="C:outer membrane-bounded periplasmic space"/>
    <property type="evidence" value="ECO:0007669"/>
    <property type="project" value="TreeGrafter"/>
</dbReference>
<name>A0A0Q0UCB4_9CORY</name>
<dbReference type="EMBL" id="LKST01000002">
    <property type="protein sequence ID" value="KQB84027.1"/>
    <property type="molecule type" value="Genomic_DNA"/>
</dbReference>
<proteinExistence type="inferred from homology"/>
<comment type="subcellular location">
    <subcellularLocation>
        <location evidence="1">Cell envelope</location>
    </subcellularLocation>
</comment>
<accession>A0A0Q0UCB4</accession>
<comment type="caution">
    <text evidence="7">The sequence shown here is derived from an EMBL/GenBank/DDBJ whole genome shotgun (WGS) entry which is preliminary data.</text>
</comment>
<evidence type="ECO:0000256" key="5">
    <source>
        <dbReference type="SAM" id="SignalP"/>
    </source>
</evidence>
<dbReference type="PROSITE" id="PS50983">
    <property type="entry name" value="FE_B12_PBP"/>
    <property type="match status" value="1"/>
</dbReference>
<dbReference type="Proteomes" id="UP000050517">
    <property type="component" value="Unassembled WGS sequence"/>
</dbReference>
<dbReference type="Pfam" id="PF01497">
    <property type="entry name" value="Peripla_BP_2"/>
    <property type="match status" value="1"/>
</dbReference>
<dbReference type="STRING" id="1544416.Cocul_00822"/>
<feature type="domain" description="Fe/B12 periplasmic-binding" evidence="6">
    <location>
        <begin position="58"/>
        <end position="331"/>
    </location>
</feature>
<evidence type="ECO:0000256" key="4">
    <source>
        <dbReference type="ARBA" id="ARBA00022729"/>
    </source>
</evidence>
<reference evidence="7 8" key="1">
    <citation type="submission" date="2015-10" db="EMBL/GenBank/DDBJ databases">
        <title>Corynebacteirum lowii and Corynebacterium oculi species nova, derived from human clinical disease and and emended description of Corynebacterium mastiditis.</title>
        <authorList>
            <person name="Bernard K."/>
            <person name="Pacheco A.L."/>
            <person name="Mcdougall C."/>
            <person name="Burtx T."/>
            <person name="Weibe D."/>
            <person name="Tyler S."/>
            <person name="Olson A.B."/>
            <person name="Cnockaert M."/>
            <person name="Eguchi H."/>
            <person name="Kuwahara T."/>
            <person name="Nakayama-Imaohji H."/>
            <person name="Boudewijins M."/>
            <person name="Van Hoecke F."/>
            <person name="Bernier A.-M."/>
            <person name="Vandamme P."/>
        </authorList>
    </citation>
    <scope>NUCLEOTIDE SEQUENCE [LARGE SCALE GENOMIC DNA]</scope>
    <source>
        <strain evidence="7 8">NML 130210</strain>
    </source>
</reference>
<dbReference type="PANTHER" id="PTHR30532:SF28">
    <property type="entry name" value="PETROBACTIN-BINDING PROTEIN YCLQ"/>
    <property type="match status" value="1"/>
</dbReference>
<evidence type="ECO:0000256" key="2">
    <source>
        <dbReference type="ARBA" id="ARBA00008814"/>
    </source>
</evidence>
<evidence type="ECO:0000313" key="7">
    <source>
        <dbReference type="EMBL" id="KQB84027.1"/>
    </source>
</evidence>
<dbReference type="AlphaFoldDB" id="A0A0Q0UCB4"/>
<feature type="signal peptide" evidence="5">
    <location>
        <begin position="1"/>
        <end position="20"/>
    </location>
</feature>
<dbReference type="RefSeq" id="WP_055122038.1">
    <property type="nucleotide sequence ID" value="NZ_LKST01000002.1"/>
</dbReference>
<dbReference type="SUPFAM" id="SSF53807">
    <property type="entry name" value="Helical backbone' metal receptor"/>
    <property type="match status" value="1"/>
</dbReference>